<organism evidence="1 2">
    <name type="scientific">Urochloa decumbens</name>
    <dbReference type="NCBI Taxonomy" id="240449"/>
    <lineage>
        <taxon>Eukaryota</taxon>
        <taxon>Viridiplantae</taxon>
        <taxon>Streptophyta</taxon>
        <taxon>Embryophyta</taxon>
        <taxon>Tracheophyta</taxon>
        <taxon>Spermatophyta</taxon>
        <taxon>Magnoliopsida</taxon>
        <taxon>Liliopsida</taxon>
        <taxon>Poales</taxon>
        <taxon>Poaceae</taxon>
        <taxon>PACMAD clade</taxon>
        <taxon>Panicoideae</taxon>
        <taxon>Panicodae</taxon>
        <taxon>Paniceae</taxon>
        <taxon>Melinidinae</taxon>
        <taxon>Urochloa</taxon>
    </lineage>
</organism>
<reference evidence="1 2" key="2">
    <citation type="submission" date="2024-10" db="EMBL/GenBank/DDBJ databases">
        <authorList>
            <person name="Ryan C."/>
        </authorList>
    </citation>
    <scope>NUCLEOTIDE SEQUENCE [LARGE SCALE GENOMIC DNA]</scope>
</reference>
<dbReference type="AlphaFoldDB" id="A0ABC8X2I8"/>
<dbReference type="EMBL" id="OZ075123">
    <property type="protein sequence ID" value="CAL4919492.1"/>
    <property type="molecule type" value="Genomic_DNA"/>
</dbReference>
<gene>
    <name evidence="1" type="ORF">URODEC1_LOCUS19831</name>
</gene>
<evidence type="ECO:0000313" key="2">
    <source>
        <dbReference type="Proteomes" id="UP001497457"/>
    </source>
</evidence>
<dbReference type="PANTHER" id="PTHR35545:SF17">
    <property type="entry name" value="OS03G0157000 PROTEIN"/>
    <property type="match status" value="1"/>
</dbReference>
<reference evidence="2" key="1">
    <citation type="submission" date="2024-06" db="EMBL/GenBank/DDBJ databases">
        <authorList>
            <person name="Ryan C."/>
        </authorList>
    </citation>
    <scope>NUCLEOTIDE SEQUENCE [LARGE SCALE GENOMIC DNA]</scope>
</reference>
<dbReference type="PANTHER" id="PTHR35545">
    <property type="entry name" value="F-BOX DOMAIN-CONTAINING PROTEIN"/>
    <property type="match status" value="1"/>
</dbReference>
<sequence>MHQLRGQDQHLTRGDTTIIIAKLDARTTITTTILSKRWRDLPRCLPASYNLAVDDLLPPRYHRLKRLNMEAKAGYEAEKNLHKLNDIYAIKARHERWMAKTSRSRAGHATLCEAGERISSGRCRVGMIGSIDERVTTTIAKWGVEDLELVVDGCCLSYNLKQLDAYQNLRLKRLALSNCEPVCAWNCLTLTDFRVASSSFHRANFFINVPSSKLKNLQVDRCNFGKISLICLPCLETFVCCGRPTKVSYGEVPQLRHVRLDYFQTEDNDIDDESGTKRTYPPSKFFKRVPPLDCLVLQFRGPQSFHVHIDNSSEDRSAGDLCASLDAGARQDRYRLLKELVVPGFEGLGWQTGFVRLIMKGSPLLRRVHLLDGHVRDDERDLGALQIVPRRRDWHECERAEVLEDLTTGFHRPPQIILE</sequence>
<accession>A0ABC8X2I8</accession>
<evidence type="ECO:0000313" key="1">
    <source>
        <dbReference type="EMBL" id="CAL4919492.1"/>
    </source>
</evidence>
<protein>
    <submittedName>
        <fullName evidence="1">Uncharacterized protein</fullName>
    </submittedName>
</protein>
<proteinExistence type="predicted"/>
<dbReference type="Proteomes" id="UP001497457">
    <property type="component" value="Chromosome 13rd"/>
</dbReference>
<name>A0ABC8X2I8_9POAL</name>
<keyword evidence="2" id="KW-1185">Reference proteome</keyword>